<dbReference type="SMART" id="SM00387">
    <property type="entry name" value="HATPase_c"/>
    <property type="match status" value="1"/>
</dbReference>
<dbReference type="InterPro" id="IPR050482">
    <property type="entry name" value="Sensor_HK_TwoCompSys"/>
</dbReference>
<dbReference type="InterPro" id="IPR005467">
    <property type="entry name" value="His_kinase_dom"/>
</dbReference>
<evidence type="ECO:0000256" key="4">
    <source>
        <dbReference type="SAM" id="Coils"/>
    </source>
</evidence>
<keyword evidence="5" id="KW-0812">Transmembrane</keyword>
<evidence type="ECO:0000256" key="3">
    <source>
        <dbReference type="ARBA" id="ARBA00023012"/>
    </source>
</evidence>
<keyword evidence="2" id="KW-0418">Kinase</keyword>
<gene>
    <name evidence="7" type="ORF">HNQ66_000510</name>
</gene>
<dbReference type="Pfam" id="PF02518">
    <property type="entry name" value="HATPase_c"/>
    <property type="match status" value="1"/>
</dbReference>
<evidence type="ECO:0000259" key="6">
    <source>
        <dbReference type="PROSITE" id="PS50109"/>
    </source>
</evidence>
<dbReference type="Proteomes" id="UP000535406">
    <property type="component" value="Unassembled WGS sequence"/>
</dbReference>
<keyword evidence="5" id="KW-1133">Transmembrane helix</keyword>
<dbReference type="Gene3D" id="3.30.565.10">
    <property type="entry name" value="Histidine kinase-like ATPase, C-terminal domain"/>
    <property type="match status" value="1"/>
</dbReference>
<feature type="coiled-coil region" evidence="4">
    <location>
        <begin position="238"/>
        <end position="265"/>
    </location>
</feature>
<reference evidence="7 8" key="1">
    <citation type="submission" date="2020-08" db="EMBL/GenBank/DDBJ databases">
        <title>Genomic Encyclopedia of Type Strains, Phase IV (KMG-IV): sequencing the most valuable type-strain genomes for metagenomic binning, comparative biology and taxonomic classification.</title>
        <authorList>
            <person name="Goeker M."/>
        </authorList>
    </citation>
    <scope>NUCLEOTIDE SEQUENCE [LARGE SCALE GENOMIC DNA]</scope>
    <source>
        <strain evidence="7 8">DSM 21319</strain>
    </source>
</reference>
<dbReference type="PROSITE" id="PS50109">
    <property type="entry name" value="HIS_KIN"/>
    <property type="match status" value="1"/>
</dbReference>
<feature type="domain" description="Histidine kinase" evidence="6">
    <location>
        <begin position="374"/>
        <end position="464"/>
    </location>
</feature>
<feature type="transmembrane region" description="Helical" evidence="5">
    <location>
        <begin position="20"/>
        <end position="39"/>
    </location>
</feature>
<evidence type="ECO:0000256" key="5">
    <source>
        <dbReference type="SAM" id="Phobius"/>
    </source>
</evidence>
<comment type="caution">
    <text evidence="7">The sequence shown here is derived from an EMBL/GenBank/DDBJ whole genome shotgun (WGS) entry which is preliminary data.</text>
</comment>
<evidence type="ECO:0000256" key="2">
    <source>
        <dbReference type="ARBA" id="ARBA00022777"/>
    </source>
</evidence>
<keyword evidence="5" id="KW-0472">Membrane</keyword>
<dbReference type="GO" id="GO:0016301">
    <property type="term" value="F:kinase activity"/>
    <property type="evidence" value="ECO:0007669"/>
    <property type="project" value="UniProtKB-KW"/>
</dbReference>
<dbReference type="SUPFAM" id="SSF55874">
    <property type="entry name" value="ATPase domain of HSP90 chaperone/DNA topoisomerase II/histidine kinase"/>
    <property type="match status" value="1"/>
</dbReference>
<keyword evidence="3" id="KW-0902">Two-component regulatory system</keyword>
<evidence type="ECO:0000313" key="8">
    <source>
        <dbReference type="Proteomes" id="UP000535406"/>
    </source>
</evidence>
<feature type="transmembrane region" description="Helical" evidence="5">
    <location>
        <begin position="198"/>
        <end position="217"/>
    </location>
</feature>
<dbReference type="CDD" id="cd16917">
    <property type="entry name" value="HATPase_UhpB-NarQ-NarX-like"/>
    <property type="match status" value="1"/>
</dbReference>
<sequence>MEEHEREKGWLSGLNLSSQFLAAAAVVLCLSMAVLGTWINRQITRSVLAVSGSAGAAFLEAFVEPLVQDIGPDGRLPAESQKALDALLFDDQPIRRSIISVKIWRVDGTVIYVNEPKDLIGRKFVSADVARAAGGEVIAEFDDMTSGESAHEQKLGLSTIEVYAPLHRNTTGEVIAVGEIYENAEILDAQLELGVMRTWIVVCFTTLVMLTVLYLIVRRGSRLISRQRAELQARFRDSQQLAATNEELRLKAERARLDANAANEELIGRIGLDLHDGPIQILSLLMLRLGRLRSGGPTKETAAHTAAIEELTAGVIHELRVLSAGLVLPEIGDLGVREAIRLAAERHENLTGTRVDVEFGDLPKHVTGALKICIYRIVQESLNNAFKHAGGAGQRVHAELRGANIGLRIADSGGLAAEHRSPAGDGSRLGLRGIQSRVETFGGTIVIRSEAGGTVVDVELPISKLAQIEAGLKPVPAP</sequence>
<dbReference type="AlphaFoldDB" id="A0A7W7YS24"/>
<organism evidence="7 8">
    <name type="scientific">Shinella fusca</name>
    <dbReference type="NCBI Taxonomy" id="544480"/>
    <lineage>
        <taxon>Bacteria</taxon>
        <taxon>Pseudomonadati</taxon>
        <taxon>Pseudomonadota</taxon>
        <taxon>Alphaproteobacteria</taxon>
        <taxon>Hyphomicrobiales</taxon>
        <taxon>Rhizobiaceae</taxon>
        <taxon>Shinella</taxon>
    </lineage>
</organism>
<accession>A0A7W7YS24</accession>
<proteinExistence type="predicted"/>
<keyword evidence="4" id="KW-0175">Coiled coil</keyword>
<evidence type="ECO:0000256" key="1">
    <source>
        <dbReference type="ARBA" id="ARBA00022679"/>
    </source>
</evidence>
<dbReference type="PANTHER" id="PTHR24421">
    <property type="entry name" value="NITRATE/NITRITE SENSOR PROTEIN NARX-RELATED"/>
    <property type="match status" value="1"/>
</dbReference>
<dbReference type="InterPro" id="IPR003594">
    <property type="entry name" value="HATPase_dom"/>
</dbReference>
<evidence type="ECO:0000313" key="7">
    <source>
        <dbReference type="EMBL" id="MBB5041127.1"/>
    </source>
</evidence>
<name>A0A7W7YS24_9HYPH</name>
<dbReference type="PANTHER" id="PTHR24421:SF58">
    <property type="entry name" value="SIGNAL TRANSDUCTION HISTIDINE-PROTEIN KINASE_PHOSPHATASE UHPB"/>
    <property type="match status" value="1"/>
</dbReference>
<dbReference type="GO" id="GO:0000160">
    <property type="term" value="P:phosphorelay signal transduction system"/>
    <property type="evidence" value="ECO:0007669"/>
    <property type="project" value="UniProtKB-KW"/>
</dbReference>
<protein>
    <recommendedName>
        <fullName evidence="6">Histidine kinase domain-containing protein</fullName>
    </recommendedName>
</protein>
<dbReference type="RefSeq" id="WP_184140537.1">
    <property type="nucleotide sequence ID" value="NZ_JACHIK010000002.1"/>
</dbReference>
<dbReference type="EMBL" id="JACHIK010000002">
    <property type="protein sequence ID" value="MBB5041127.1"/>
    <property type="molecule type" value="Genomic_DNA"/>
</dbReference>
<keyword evidence="8" id="KW-1185">Reference proteome</keyword>
<keyword evidence="1" id="KW-0808">Transferase</keyword>
<dbReference type="InterPro" id="IPR036890">
    <property type="entry name" value="HATPase_C_sf"/>
</dbReference>